<evidence type="ECO:0000256" key="1">
    <source>
        <dbReference type="SAM" id="Phobius"/>
    </source>
</evidence>
<dbReference type="AlphaFoldDB" id="A0A0K0FEU9"/>
<keyword evidence="2" id="KW-1185">Reference proteome</keyword>
<proteinExistence type="predicted"/>
<accession>A0A0K0FEU9</accession>
<dbReference type="Proteomes" id="UP000035680">
    <property type="component" value="Unassembled WGS sequence"/>
</dbReference>
<sequence length="471" mass="55003">MDFKIPINNVSAEDNWVFKSSSWDAEDRYTYSIPQKYPPKPSVDIKRLHSINKLNDRIKRHASLKQEISTISSTMFFGNEENNKSDNIQPNNTLYFKSKNKSHNDIILFPRHLEEDTNQFHPKNEVSLDLRHSSSSESDDSLSEIYLQRHYPIQTNISTTDGYRERNYIRRHKTLDNVHLQKNYYNSVGKPTYTKARRSQSYHYPRQYQNLTINTNNLECDDYPTKRNGPKMLRRDSLYYDICDICFKTHKSNEKCSGYYTSLSKEQTLNKPYLSQDDDRTFSNYNNLYFSINPYIKPLRSRSPQILKPDTLYYNKYNNNTTTTNSNNNNNQAQNFLNLLENNDVYRGLMNKNSLSNQIFYSKDDDDVIRAKKSQSFQCKESTIIRPANAGPAWKLKATTNVNEIPRHPSPVFRYGTAPLPKSLYDYDFYANEMKKKAAEKRTRTIIAVVVCLIAFAIVICAGIVLASTYK</sequence>
<organism evidence="2 3">
    <name type="scientific">Strongyloides venezuelensis</name>
    <name type="common">Threadworm</name>
    <dbReference type="NCBI Taxonomy" id="75913"/>
    <lineage>
        <taxon>Eukaryota</taxon>
        <taxon>Metazoa</taxon>
        <taxon>Ecdysozoa</taxon>
        <taxon>Nematoda</taxon>
        <taxon>Chromadorea</taxon>
        <taxon>Rhabditida</taxon>
        <taxon>Tylenchina</taxon>
        <taxon>Panagrolaimomorpha</taxon>
        <taxon>Strongyloidoidea</taxon>
        <taxon>Strongyloididae</taxon>
        <taxon>Strongyloides</taxon>
    </lineage>
</organism>
<evidence type="ECO:0000313" key="2">
    <source>
        <dbReference type="Proteomes" id="UP000035680"/>
    </source>
</evidence>
<evidence type="ECO:0000313" key="3">
    <source>
        <dbReference type="WBParaSite" id="SVE_0738800.1"/>
    </source>
</evidence>
<dbReference type="WBParaSite" id="SVE_0738800.1">
    <property type="protein sequence ID" value="SVE_0738800.1"/>
    <property type="gene ID" value="SVE_0738800"/>
</dbReference>
<keyword evidence="1" id="KW-0472">Membrane</keyword>
<protein>
    <submittedName>
        <fullName evidence="3">Serine/threonine-protein kinase</fullName>
    </submittedName>
</protein>
<feature type="transmembrane region" description="Helical" evidence="1">
    <location>
        <begin position="445"/>
        <end position="470"/>
    </location>
</feature>
<keyword evidence="1" id="KW-0812">Transmembrane</keyword>
<reference evidence="2" key="1">
    <citation type="submission" date="2014-07" db="EMBL/GenBank/DDBJ databases">
        <authorList>
            <person name="Martin A.A"/>
            <person name="De Silva N."/>
        </authorList>
    </citation>
    <scope>NUCLEOTIDE SEQUENCE</scope>
</reference>
<name>A0A0K0FEU9_STRVS</name>
<keyword evidence="1" id="KW-1133">Transmembrane helix</keyword>
<reference evidence="3" key="2">
    <citation type="submission" date="2015-08" db="UniProtKB">
        <authorList>
            <consortium name="WormBaseParasite"/>
        </authorList>
    </citation>
    <scope>IDENTIFICATION</scope>
</reference>